<dbReference type="InterPro" id="IPR050205">
    <property type="entry name" value="CDPK_Ser/Thr_kinases"/>
</dbReference>
<dbReference type="EMBL" id="JH767160">
    <property type="protein sequence ID" value="EQC33331.1"/>
    <property type="molecule type" value="Genomic_DNA"/>
</dbReference>
<dbReference type="InterPro" id="IPR000719">
    <property type="entry name" value="Prot_kinase_dom"/>
</dbReference>
<dbReference type="GO" id="GO:0004674">
    <property type="term" value="F:protein serine/threonine kinase activity"/>
    <property type="evidence" value="ECO:0007669"/>
    <property type="project" value="UniProtKB-KW"/>
</dbReference>
<feature type="binding site" evidence="6">
    <location>
        <position position="99"/>
    </location>
    <ligand>
        <name>ATP</name>
        <dbReference type="ChEBI" id="CHEBI:30616"/>
    </ligand>
</feature>
<dbReference type="GO" id="GO:0005524">
    <property type="term" value="F:ATP binding"/>
    <property type="evidence" value="ECO:0007669"/>
    <property type="project" value="UniProtKB-UniRule"/>
</dbReference>
<dbReference type="OrthoDB" id="419455at2759"/>
<keyword evidence="1 7" id="KW-0723">Serine/threonine-protein kinase</keyword>
<dbReference type="InParanoid" id="T0QF10"/>
<evidence type="ECO:0000256" key="5">
    <source>
        <dbReference type="ARBA" id="ARBA00022840"/>
    </source>
</evidence>
<dbReference type="STRING" id="1156394.T0QF10"/>
<dbReference type="PANTHER" id="PTHR24349">
    <property type="entry name" value="SERINE/THREONINE-PROTEIN KINASE"/>
    <property type="match status" value="1"/>
</dbReference>
<evidence type="ECO:0000313" key="9">
    <source>
        <dbReference type="EMBL" id="EQC33331.1"/>
    </source>
</evidence>
<protein>
    <submittedName>
        <fullName evidence="9">Serine/threonine protein kinase</fullName>
    </submittedName>
</protein>
<dbReference type="Proteomes" id="UP000030762">
    <property type="component" value="Unassembled WGS sequence"/>
</dbReference>
<evidence type="ECO:0000259" key="8">
    <source>
        <dbReference type="PROSITE" id="PS50011"/>
    </source>
</evidence>
<evidence type="ECO:0000256" key="1">
    <source>
        <dbReference type="ARBA" id="ARBA00022527"/>
    </source>
</evidence>
<dbReference type="SMART" id="SM00220">
    <property type="entry name" value="S_TKc"/>
    <property type="match status" value="1"/>
</dbReference>
<dbReference type="Pfam" id="PF00069">
    <property type="entry name" value="Pkinase"/>
    <property type="match status" value="1"/>
</dbReference>
<dbReference type="OMA" id="HYLVIEY"/>
<name>T0QF10_SAPDV</name>
<dbReference type="GeneID" id="19950035"/>
<feature type="domain" description="Protein kinase" evidence="8">
    <location>
        <begin position="70"/>
        <end position="337"/>
    </location>
</feature>
<evidence type="ECO:0000256" key="3">
    <source>
        <dbReference type="ARBA" id="ARBA00022741"/>
    </source>
</evidence>
<sequence>MAVRSAATRALLRSAALRAPRRPFAIHPSLCRHHVLAMGLLLSSASLLLTSTEARNDMALGRVFEDDYDLAMTKTLGAGAFGMVLQCVEKQNQSIAAVKVSADSLEEAVREKTALGCVAMAGGHDHIVHMKNHYTHDGFHYLVIEYVPGSTLFDYMLHRRRLDEVEAKRVLSQIASALAFIHAHGMVHCDLKPDNIMLTDDDGRVKLIDFGSATIPDPHTSSMPLQRAMRLASAPLSGTKSYWSPEMLAAEPAPVVAAMDMWALGCILYIMITGVHPFDPRGSLSEDEIQAAILCKDVDFPIAQWYLVSKETKAIVRGLLEKDPRKRLSAATLLSLL</sequence>
<keyword evidence="10" id="KW-1185">Reference proteome</keyword>
<dbReference type="VEuPathDB" id="FungiDB:SDRG_09308"/>
<dbReference type="InterPro" id="IPR011009">
    <property type="entry name" value="Kinase-like_dom_sf"/>
</dbReference>
<reference evidence="9 10" key="1">
    <citation type="submission" date="2012-04" db="EMBL/GenBank/DDBJ databases">
        <title>The Genome Sequence of Saprolegnia declina VS20.</title>
        <authorList>
            <consortium name="The Broad Institute Genome Sequencing Platform"/>
            <person name="Russ C."/>
            <person name="Nusbaum C."/>
            <person name="Tyler B."/>
            <person name="van West P."/>
            <person name="Dieguez-Uribeondo J."/>
            <person name="de Bruijn I."/>
            <person name="Tripathy S."/>
            <person name="Jiang R."/>
            <person name="Young S.K."/>
            <person name="Zeng Q."/>
            <person name="Gargeya S."/>
            <person name="Fitzgerald M."/>
            <person name="Haas B."/>
            <person name="Abouelleil A."/>
            <person name="Alvarado L."/>
            <person name="Arachchi H.M."/>
            <person name="Berlin A."/>
            <person name="Chapman S.B."/>
            <person name="Goldberg J."/>
            <person name="Griggs A."/>
            <person name="Gujja S."/>
            <person name="Hansen M."/>
            <person name="Howarth C."/>
            <person name="Imamovic A."/>
            <person name="Larimer J."/>
            <person name="McCowen C."/>
            <person name="Montmayeur A."/>
            <person name="Murphy C."/>
            <person name="Neiman D."/>
            <person name="Pearson M."/>
            <person name="Priest M."/>
            <person name="Roberts A."/>
            <person name="Saif S."/>
            <person name="Shea T."/>
            <person name="Sisk P."/>
            <person name="Sykes S."/>
            <person name="Wortman J."/>
            <person name="Nusbaum C."/>
            <person name="Birren B."/>
        </authorList>
    </citation>
    <scope>NUCLEOTIDE SEQUENCE [LARGE SCALE GENOMIC DNA]</scope>
    <source>
        <strain evidence="9 10">VS20</strain>
    </source>
</reference>
<dbReference type="SUPFAM" id="SSF56112">
    <property type="entry name" value="Protein kinase-like (PK-like)"/>
    <property type="match status" value="1"/>
</dbReference>
<evidence type="ECO:0000256" key="7">
    <source>
        <dbReference type="RuleBase" id="RU000304"/>
    </source>
</evidence>
<evidence type="ECO:0000256" key="2">
    <source>
        <dbReference type="ARBA" id="ARBA00022679"/>
    </source>
</evidence>
<dbReference type="eggNOG" id="KOG0033">
    <property type="taxonomic scope" value="Eukaryota"/>
</dbReference>
<keyword evidence="3 6" id="KW-0547">Nucleotide-binding</keyword>
<organism evidence="9 10">
    <name type="scientific">Saprolegnia diclina (strain VS20)</name>
    <dbReference type="NCBI Taxonomy" id="1156394"/>
    <lineage>
        <taxon>Eukaryota</taxon>
        <taxon>Sar</taxon>
        <taxon>Stramenopiles</taxon>
        <taxon>Oomycota</taxon>
        <taxon>Saprolegniomycetes</taxon>
        <taxon>Saprolegniales</taxon>
        <taxon>Saprolegniaceae</taxon>
        <taxon>Saprolegnia</taxon>
    </lineage>
</organism>
<dbReference type="PROSITE" id="PS50011">
    <property type="entry name" value="PROTEIN_KINASE_DOM"/>
    <property type="match status" value="1"/>
</dbReference>
<dbReference type="InterPro" id="IPR008271">
    <property type="entry name" value="Ser/Thr_kinase_AS"/>
</dbReference>
<dbReference type="Gene3D" id="1.10.510.10">
    <property type="entry name" value="Transferase(Phosphotransferase) domain 1"/>
    <property type="match status" value="1"/>
</dbReference>
<dbReference type="RefSeq" id="XP_008613454.1">
    <property type="nucleotide sequence ID" value="XM_008615232.1"/>
</dbReference>
<evidence type="ECO:0000256" key="6">
    <source>
        <dbReference type="PROSITE-ProRule" id="PRU10141"/>
    </source>
</evidence>
<keyword evidence="5 6" id="KW-0067">ATP-binding</keyword>
<dbReference type="InterPro" id="IPR017441">
    <property type="entry name" value="Protein_kinase_ATP_BS"/>
</dbReference>
<proteinExistence type="inferred from homology"/>
<dbReference type="PROSITE" id="PS00108">
    <property type="entry name" value="PROTEIN_KINASE_ST"/>
    <property type="match status" value="1"/>
</dbReference>
<gene>
    <name evidence="9" type="ORF">SDRG_09308</name>
</gene>
<keyword evidence="4 9" id="KW-0418">Kinase</keyword>
<dbReference type="AlphaFoldDB" id="T0QF10"/>
<keyword evidence="2" id="KW-0808">Transferase</keyword>
<dbReference type="PROSITE" id="PS00107">
    <property type="entry name" value="PROTEIN_KINASE_ATP"/>
    <property type="match status" value="1"/>
</dbReference>
<comment type="similarity">
    <text evidence="7">Belongs to the protein kinase superfamily.</text>
</comment>
<evidence type="ECO:0000313" key="10">
    <source>
        <dbReference type="Proteomes" id="UP000030762"/>
    </source>
</evidence>
<evidence type="ECO:0000256" key="4">
    <source>
        <dbReference type="ARBA" id="ARBA00022777"/>
    </source>
</evidence>
<accession>T0QF10</accession>